<evidence type="ECO:0000256" key="1">
    <source>
        <dbReference type="ARBA" id="ARBA00004141"/>
    </source>
</evidence>
<evidence type="ECO:0000256" key="3">
    <source>
        <dbReference type="ARBA" id="ARBA00022989"/>
    </source>
</evidence>
<dbReference type="Proteomes" id="UP000325105">
    <property type="component" value="Unassembled WGS sequence"/>
</dbReference>
<keyword evidence="3 5" id="KW-1133">Transmembrane helix</keyword>
<dbReference type="AlphaFoldDB" id="A0A5S5CZU5"/>
<dbReference type="OrthoDB" id="9806937at2"/>
<dbReference type="GO" id="GO:0016020">
    <property type="term" value="C:membrane"/>
    <property type="evidence" value="ECO:0007669"/>
    <property type="project" value="UniProtKB-SubCell"/>
</dbReference>
<evidence type="ECO:0000313" key="7">
    <source>
        <dbReference type="Proteomes" id="UP000325105"/>
    </source>
</evidence>
<reference evidence="6 7" key="1">
    <citation type="submission" date="2019-07" db="EMBL/GenBank/DDBJ databases">
        <title>Genomic Encyclopedia of Archaeal and Bacterial Type Strains, Phase II (KMG-II): from individual species to whole genera.</title>
        <authorList>
            <person name="Goeker M."/>
        </authorList>
    </citation>
    <scope>NUCLEOTIDE SEQUENCE [LARGE SCALE GENOMIC DNA]</scope>
    <source>
        <strain evidence="6 7">DSM 18850</strain>
    </source>
</reference>
<proteinExistence type="predicted"/>
<gene>
    <name evidence="6" type="ORF">BC792_12820</name>
</gene>
<accession>A0A5S5CZU5</accession>
<name>A0A5S5CZU5_9SPHI</name>
<dbReference type="PIRSF" id="PIRSF006060">
    <property type="entry name" value="AA_transporter"/>
    <property type="match status" value="1"/>
</dbReference>
<dbReference type="InterPro" id="IPR050598">
    <property type="entry name" value="AminoAcid_Transporter"/>
</dbReference>
<feature type="transmembrane region" description="Helical" evidence="5">
    <location>
        <begin position="164"/>
        <end position="184"/>
    </location>
</feature>
<sequence length="455" mass="49073">MEAKENLRRSVGGFSAVMLVVSAVVGSGVFKKIVPMADSLHDDVLILACWIVAGLLSMIGALCTAELAAMMPGSGGEYVYFRKIYGHFFAFLYGWASLVVMRSATIAALAFVFAQSFYALLPDALITGWGVPTLVVKIFASLLVVVLSLINLRGLSLGASLSRVFIIGIIAAMFIFIGYAYLVYDAETTTATVVTGSTPPAAGGGSGWLTALFGASLAAFWGYEGWNNVAYIGEEVKHPQRNIPIALIVGTGIVIVLYLLMHLAYLRIMPVESYAAMMETPEKIAAVEAASVMSGPVGGTILSVLILCSTFNCTNSTILLSSRIFYALSKDRLFFGFASKVHPRFHTPANAILLQCAWSCLMIWMGSFDQLTDLLVFAAFIFYGATAWAVIVMRRKAPGMERPYRTLGYPVLPAVFLIFCFALVVITIAGNPLRSLMGVGLIASGIPLYYHFIKK</sequence>
<feature type="transmembrane region" description="Helical" evidence="5">
    <location>
        <begin position="374"/>
        <end position="394"/>
    </location>
</feature>
<evidence type="ECO:0000313" key="6">
    <source>
        <dbReference type="EMBL" id="TYP89301.1"/>
    </source>
</evidence>
<evidence type="ECO:0000256" key="4">
    <source>
        <dbReference type="ARBA" id="ARBA00023136"/>
    </source>
</evidence>
<feature type="transmembrane region" description="Helical" evidence="5">
    <location>
        <begin position="435"/>
        <end position="453"/>
    </location>
</feature>
<evidence type="ECO:0000256" key="5">
    <source>
        <dbReference type="SAM" id="Phobius"/>
    </source>
</evidence>
<comment type="caution">
    <text evidence="6">The sequence shown here is derived from an EMBL/GenBank/DDBJ whole genome shotgun (WGS) entry which is preliminary data.</text>
</comment>
<feature type="transmembrane region" description="Helical" evidence="5">
    <location>
        <begin position="90"/>
        <end position="114"/>
    </location>
</feature>
<dbReference type="RefSeq" id="WP_148910088.1">
    <property type="nucleotide sequence ID" value="NZ_VNHX01000028.1"/>
</dbReference>
<dbReference type="InterPro" id="IPR002293">
    <property type="entry name" value="AA/rel_permease1"/>
</dbReference>
<keyword evidence="4 5" id="KW-0472">Membrane</keyword>
<dbReference type="GO" id="GO:0015179">
    <property type="term" value="F:L-amino acid transmembrane transporter activity"/>
    <property type="evidence" value="ECO:0007669"/>
    <property type="project" value="TreeGrafter"/>
</dbReference>
<comment type="subcellular location">
    <subcellularLocation>
        <location evidence="1">Membrane</location>
        <topology evidence="1">Multi-pass membrane protein</topology>
    </subcellularLocation>
</comment>
<organism evidence="6 7">
    <name type="scientific">Sphingobacterium allocomposti</name>
    <dbReference type="NCBI Taxonomy" id="415956"/>
    <lineage>
        <taxon>Bacteria</taxon>
        <taxon>Pseudomonadati</taxon>
        <taxon>Bacteroidota</taxon>
        <taxon>Sphingobacteriia</taxon>
        <taxon>Sphingobacteriales</taxon>
        <taxon>Sphingobacteriaceae</taxon>
        <taxon>Sphingobacterium</taxon>
    </lineage>
</organism>
<feature type="transmembrane region" description="Helical" evidence="5">
    <location>
        <begin position="406"/>
        <end position="429"/>
    </location>
</feature>
<keyword evidence="2 5" id="KW-0812">Transmembrane</keyword>
<dbReference type="PANTHER" id="PTHR11785">
    <property type="entry name" value="AMINO ACID TRANSPORTER"/>
    <property type="match status" value="1"/>
</dbReference>
<feature type="transmembrane region" description="Helical" evidence="5">
    <location>
        <begin position="243"/>
        <end position="265"/>
    </location>
</feature>
<feature type="transmembrane region" description="Helical" evidence="5">
    <location>
        <begin position="349"/>
        <end position="368"/>
    </location>
</feature>
<evidence type="ECO:0000256" key="2">
    <source>
        <dbReference type="ARBA" id="ARBA00022692"/>
    </source>
</evidence>
<feature type="transmembrane region" description="Helical" evidence="5">
    <location>
        <begin position="134"/>
        <end position="152"/>
    </location>
</feature>
<feature type="transmembrane region" description="Helical" evidence="5">
    <location>
        <begin position="12"/>
        <end position="30"/>
    </location>
</feature>
<feature type="transmembrane region" description="Helical" evidence="5">
    <location>
        <begin position="45"/>
        <end position="69"/>
    </location>
</feature>
<dbReference type="Gene3D" id="1.20.1740.10">
    <property type="entry name" value="Amino acid/polyamine transporter I"/>
    <property type="match status" value="1"/>
</dbReference>
<dbReference type="EMBL" id="VNHX01000028">
    <property type="protein sequence ID" value="TYP89301.1"/>
    <property type="molecule type" value="Genomic_DNA"/>
</dbReference>
<dbReference type="PANTHER" id="PTHR11785:SF512">
    <property type="entry name" value="SOBREMESA, ISOFORM B"/>
    <property type="match status" value="1"/>
</dbReference>
<feature type="transmembrane region" description="Helical" evidence="5">
    <location>
        <begin position="204"/>
        <end position="223"/>
    </location>
</feature>
<dbReference type="Pfam" id="PF13520">
    <property type="entry name" value="AA_permease_2"/>
    <property type="match status" value="1"/>
</dbReference>
<keyword evidence="7" id="KW-1185">Reference proteome</keyword>
<protein>
    <submittedName>
        <fullName evidence="6">APA family basic amino acid/polyamine antiporter</fullName>
    </submittedName>
</protein>